<evidence type="ECO:0000259" key="1">
    <source>
        <dbReference type="Pfam" id="PF13614"/>
    </source>
</evidence>
<keyword evidence="3" id="KW-1185">Reference proteome</keyword>
<accession>A0A2N0VKJ1</accession>
<dbReference type="FunFam" id="3.40.50.300:FF:000285">
    <property type="entry name" value="Sporulation initiation inhibitor Soj"/>
    <property type="match status" value="1"/>
</dbReference>
<organism evidence="2 3">
    <name type="scientific">Rhodohalobacter barkolensis</name>
    <dbReference type="NCBI Taxonomy" id="2053187"/>
    <lineage>
        <taxon>Bacteria</taxon>
        <taxon>Pseudomonadati</taxon>
        <taxon>Balneolota</taxon>
        <taxon>Balneolia</taxon>
        <taxon>Balneolales</taxon>
        <taxon>Balneolaceae</taxon>
        <taxon>Rhodohalobacter</taxon>
    </lineage>
</organism>
<comment type="caution">
    <text evidence="2">The sequence shown here is derived from an EMBL/GenBank/DDBJ whole genome shotgun (WGS) entry which is preliminary data.</text>
</comment>
<dbReference type="InterPro" id="IPR025669">
    <property type="entry name" value="AAA_dom"/>
</dbReference>
<dbReference type="Gene3D" id="3.40.50.300">
    <property type="entry name" value="P-loop containing nucleotide triphosphate hydrolases"/>
    <property type="match status" value="1"/>
</dbReference>
<dbReference type="OrthoDB" id="9815116at2"/>
<feature type="domain" description="AAA" evidence="1">
    <location>
        <begin position="1"/>
        <end position="175"/>
    </location>
</feature>
<dbReference type="PANTHER" id="PTHR13696:SF99">
    <property type="entry name" value="COBYRINIC ACID AC-DIAMIDE SYNTHASE"/>
    <property type="match status" value="1"/>
</dbReference>
<dbReference type="SUPFAM" id="SSF52540">
    <property type="entry name" value="P-loop containing nucleoside triphosphate hydrolases"/>
    <property type="match status" value="1"/>
</dbReference>
<dbReference type="EMBL" id="PISP01000001">
    <property type="protein sequence ID" value="PKD44705.1"/>
    <property type="molecule type" value="Genomic_DNA"/>
</dbReference>
<dbReference type="Pfam" id="PF13614">
    <property type="entry name" value="AAA_31"/>
    <property type="match status" value="1"/>
</dbReference>
<dbReference type="InterPro" id="IPR050678">
    <property type="entry name" value="DNA_Partitioning_ATPase"/>
</dbReference>
<dbReference type="RefSeq" id="WP_101071994.1">
    <property type="nucleotide sequence ID" value="NZ_PISP01000001.1"/>
</dbReference>
<reference evidence="2 3" key="1">
    <citation type="submission" date="2017-11" db="EMBL/GenBank/DDBJ databases">
        <title>Rhodohalobacter 15182 sp. nov., isolated from a salt lake.</title>
        <authorList>
            <person name="Han S."/>
        </authorList>
    </citation>
    <scope>NUCLEOTIDE SEQUENCE [LARGE SCALE GENOMIC DNA]</scope>
    <source>
        <strain evidence="2 3">15182</strain>
    </source>
</reference>
<evidence type="ECO:0000313" key="2">
    <source>
        <dbReference type="EMBL" id="PKD44705.1"/>
    </source>
</evidence>
<dbReference type="PANTHER" id="PTHR13696">
    <property type="entry name" value="P-LOOP CONTAINING NUCLEOSIDE TRIPHOSPHATE HYDROLASE"/>
    <property type="match status" value="1"/>
</dbReference>
<dbReference type="AlphaFoldDB" id="A0A2N0VKJ1"/>
<dbReference type="PIRSF" id="PIRSF009320">
    <property type="entry name" value="Nuc_binding_HP_1000"/>
    <property type="match status" value="1"/>
</dbReference>
<gene>
    <name evidence="2" type="ORF">CWD77_04370</name>
</gene>
<sequence>MRKIAFTNQKGGVGKTTTTINTGAGLSNLGYKVLLVDMDPQANLTFSLKLHSNRIDKNIYHVLKDGAQVSDVIIKHNSFDILPSSIELSGAEMELVNVPAREMLLKDALDEVDDKYDFVLLDCPPNLGILTLNAFTAADELVIVLQSEYLALHGLSKLMDVIQIVQKRLNKNLKVEGILCTLYDNRKNLNREVVGHIRDYFGSKVFNTVIRDNVALAEAPSHHKTIFEYDRESNGAKDYQMLAKEIRNGH</sequence>
<dbReference type="InterPro" id="IPR027417">
    <property type="entry name" value="P-loop_NTPase"/>
</dbReference>
<evidence type="ECO:0000313" key="3">
    <source>
        <dbReference type="Proteomes" id="UP000233398"/>
    </source>
</evidence>
<protein>
    <submittedName>
        <fullName evidence="2">Chromosome partitioning protein ParA</fullName>
    </submittedName>
</protein>
<dbReference type="CDD" id="cd02042">
    <property type="entry name" value="ParAB_family"/>
    <property type="match status" value="1"/>
</dbReference>
<dbReference type="Proteomes" id="UP000233398">
    <property type="component" value="Unassembled WGS sequence"/>
</dbReference>
<name>A0A2N0VKJ1_9BACT</name>
<proteinExistence type="predicted"/>